<reference evidence="2 3" key="1">
    <citation type="submission" date="2024-12" db="EMBL/GenBank/DDBJ databases">
        <authorList>
            <person name="Lee Y."/>
        </authorList>
    </citation>
    <scope>NUCLEOTIDE SEQUENCE [LARGE SCALE GENOMIC DNA]</scope>
    <source>
        <strain evidence="2 3">03SUJ4</strain>
    </source>
</reference>
<protein>
    <submittedName>
        <fullName evidence="2">VWA domain-containing protein</fullName>
    </submittedName>
</protein>
<dbReference type="NCBIfam" id="TIGR03436">
    <property type="entry name" value="acidobact_VWFA"/>
    <property type="match status" value="1"/>
</dbReference>
<feature type="chain" id="PRO_5045145519" evidence="1">
    <location>
        <begin position="25"/>
        <end position="546"/>
    </location>
</feature>
<dbReference type="Proteomes" id="UP001634747">
    <property type="component" value="Unassembled WGS sequence"/>
</dbReference>
<evidence type="ECO:0000313" key="2">
    <source>
        <dbReference type="EMBL" id="MFN2974139.1"/>
    </source>
</evidence>
<organism evidence="2 3">
    <name type="scientific">Terriglobus aquaticus</name>
    <dbReference type="NCBI Taxonomy" id="940139"/>
    <lineage>
        <taxon>Bacteria</taxon>
        <taxon>Pseudomonadati</taxon>
        <taxon>Acidobacteriota</taxon>
        <taxon>Terriglobia</taxon>
        <taxon>Terriglobales</taxon>
        <taxon>Acidobacteriaceae</taxon>
        <taxon>Terriglobus</taxon>
    </lineage>
</organism>
<proteinExistence type="predicted"/>
<keyword evidence="3" id="KW-1185">Reference proteome</keyword>
<evidence type="ECO:0000313" key="3">
    <source>
        <dbReference type="Proteomes" id="UP001634747"/>
    </source>
</evidence>
<keyword evidence="1" id="KW-0732">Signal</keyword>
<gene>
    <name evidence="2" type="ORF">ACK2TP_00035</name>
</gene>
<accession>A0ABW9KHK4</accession>
<dbReference type="EMBL" id="JBJYXY010000001">
    <property type="protein sequence ID" value="MFN2974139.1"/>
    <property type="molecule type" value="Genomic_DNA"/>
</dbReference>
<sequence length="546" mass="58717">MRLRWICSILLAAAAAVSSAVLQAQEEPLVRAQSRLVIEDVLVMDAHGNPVHGLPASAFHVQDQGKPQELRAFEEGSPEISDGAAVAALPPGTFSNAPSPASTTEVLLVDTDDIELLDQMFLGEQLRKSLATMPDGLPVAIFTVRNGRVIPVISATTDRDALVRSVASILPVQNHAIDSKFQSAVNQLMSVAALLQQTPGRKNLIWFAGEFPLVTVSGDQEAGSFQVNYSARANEIHQVQEALAEARVSVYPVDVRGVIADEVSIAELNKAAIQLGAAGGGTGGTGGRSPRDANQAWKKIEVPTVGPTTVAGQRAEMRELALATGGQAYMLNNLAEEIDQAFDLGKSAYTLAYVPTPYSTDQSFHHVTIEVDGGYTLSYRKGYLATFTGAPEEGTPRARLTRDGAKTIDPAQNRALIFQVKLTERGDAQHVTMSFSIPLAELKQEHSGGVWSSKLQVSTYAYDVAGKVRDGRQQELDTNLSDEQYQRARDGQKRVATVQQLTVPKGAKYLLVVARDQDSQRTGSLLLQTRALDTLPLESPVNGAMR</sequence>
<comment type="caution">
    <text evidence="2">The sequence shown here is derived from an EMBL/GenBank/DDBJ whole genome shotgun (WGS) entry which is preliminary data.</text>
</comment>
<dbReference type="InterPro" id="IPR017802">
    <property type="entry name" value="VWFA-rel_acidobac-type"/>
</dbReference>
<feature type="signal peptide" evidence="1">
    <location>
        <begin position="1"/>
        <end position="24"/>
    </location>
</feature>
<name>A0ABW9KHK4_9BACT</name>
<evidence type="ECO:0000256" key="1">
    <source>
        <dbReference type="SAM" id="SignalP"/>
    </source>
</evidence>
<dbReference type="RefSeq" id="WP_263414287.1">
    <property type="nucleotide sequence ID" value="NZ_BAABBH010000001.1"/>
</dbReference>